<keyword evidence="10" id="KW-1185">Reference proteome</keyword>
<keyword evidence="6 7" id="KW-0496">Mitochondrion</keyword>
<evidence type="ECO:0000256" key="1">
    <source>
        <dbReference type="ARBA" id="ARBA00006155"/>
    </source>
</evidence>
<dbReference type="AlphaFoldDB" id="A0A8H7Q8I6"/>
<comment type="similarity">
    <text evidence="1 7">Belongs to the PDK/BCKDK protein kinase family.</text>
</comment>
<evidence type="ECO:0000256" key="3">
    <source>
        <dbReference type="ARBA" id="ARBA00022741"/>
    </source>
</evidence>
<dbReference type="InterPro" id="IPR018955">
    <property type="entry name" value="BCDHK/PDK_N"/>
</dbReference>
<accession>A0A8H7Q8I6</accession>
<evidence type="ECO:0000313" key="10">
    <source>
        <dbReference type="Proteomes" id="UP000612746"/>
    </source>
</evidence>
<evidence type="ECO:0000256" key="7">
    <source>
        <dbReference type="RuleBase" id="RU366032"/>
    </source>
</evidence>
<evidence type="ECO:0000256" key="5">
    <source>
        <dbReference type="ARBA" id="ARBA00022840"/>
    </source>
</evidence>
<evidence type="ECO:0000256" key="6">
    <source>
        <dbReference type="ARBA" id="ARBA00023128"/>
    </source>
</evidence>
<dbReference type="GO" id="GO:0005524">
    <property type="term" value="F:ATP binding"/>
    <property type="evidence" value="ECO:0007669"/>
    <property type="project" value="UniProtKB-UniRule"/>
</dbReference>
<dbReference type="SUPFAM" id="SSF69012">
    <property type="entry name" value="alpha-ketoacid dehydrogenase kinase, N-terminal domain"/>
    <property type="match status" value="1"/>
</dbReference>
<dbReference type="PROSITE" id="PS50109">
    <property type="entry name" value="HIS_KIN"/>
    <property type="match status" value="1"/>
</dbReference>
<comment type="caution">
    <text evidence="9">The sequence shown here is derived from an EMBL/GenBank/DDBJ whole genome shotgun (WGS) entry which is preliminary data.</text>
</comment>
<keyword evidence="4 7" id="KW-0418">Kinase</keyword>
<dbReference type="GO" id="GO:0010906">
    <property type="term" value="P:regulation of glucose metabolic process"/>
    <property type="evidence" value="ECO:0007669"/>
    <property type="project" value="TreeGrafter"/>
</dbReference>
<name>A0A8H7Q8I6_9FUNG</name>
<feature type="domain" description="Histidine kinase" evidence="8">
    <location>
        <begin position="417"/>
        <end position="549"/>
    </location>
</feature>
<protein>
    <recommendedName>
        <fullName evidence="7">Protein-serine/threonine kinase</fullName>
        <ecNumber evidence="7">2.7.11.-</ecNumber>
    </recommendedName>
</protein>
<organism evidence="9 10">
    <name type="scientific">Umbelopsis vinacea</name>
    <dbReference type="NCBI Taxonomy" id="44442"/>
    <lineage>
        <taxon>Eukaryota</taxon>
        <taxon>Fungi</taxon>
        <taxon>Fungi incertae sedis</taxon>
        <taxon>Mucoromycota</taxon>
        <taxon>Mucoromycotina</taxon>
        <taxon>Umbelopsidomycetes</taxon>
        <taxon>Umbelopsidales</taxon>
        <taxon>Umbelopsidaceae</taxon>
        <taxon>Umbelopsis</taxon>
    </lineage>
</organism>
<gene>
    <name evidence="9" type="ORF">INT44_005456</name>
</gene>
<proteinExistence type="inferred from homology"/>
<dbReference type="Pfam" id="PF10436">
    <property type="entry name" value="BCDHK_Adom3"/>
    <property type="match status" value="1"/>
</dbReference>
<dbReference type="InterPro" id="IPR003594">
    <property type="entry name" value="HATPase_dom"/>
</dbReference>
<dbReference type="InterPro" id="IPR039028">
    <property type="entry name" value="BCKD/PDK"/>
</dbReference>
<dbReference type="PANTHER" id="PTHR11947:SF25">
    <property type="entry name" value="[PYRUVATE DEHYDROGENASE (ACETYL-TRANSFERRING)] KINASE 2, MITOCHONDRIAL"/>
    <property type="match status" value="1"/>
</dbReference>
<dbReference type="SUPFAM" id="SSF55874">
    <property type="entry name" value="ATPase domain of HSP90 chaperone/DNA topoisomerase II/histidine kinase"/>
    <property type="match status" value="1"/>
</dbReference>
<dbReference type="EC" id="2.7.11.-" evidence="7"/>
<reference evidence="9" key="1">
    <citation type="submission" date="2020-12" db="EMBL/GenBank/DDBJ databases">
        <title>Metabolic potential, ecology and presence of endohyphal bacteria is reflected in genomic diversity of Mucoromycotina.</title>
        <authorList>
            <person name="Muszewska A."/>
            <person name="Okrasinska A."/>
            <person name="Steczkiewicz K."/>
            <person name="Drgas O."/>
            <person name="Orlowska M."/>
            <person name="Perlinska-Lenart U."/>
            <person name="Aleksandrzak-Piekarczyk T."/>
            <person name="Szatraj K."/>
            <person name="Zielenkiewicz U."/>
            <person name="Pilsyk S."/>
            <person name="Malc E."/>
            <person name="Mieczkowski P."/>
            <person name="Kruszewska J.S."/>
            <person name="Biernat P."/>
            <person name="Pawlowska J."/>
        </authorList>
    </citation>
    <scope>NUCLEOTIDE SEQUENCE</scope>
    <source>
        <strain evidence="9">WA0000051536</strain>
    </source>
</reference>
<dbReference type="Proteomes" id="UP000612746">
    <property type="component" value="Unassembled WGS sequence"/>
</dbReference>
<dbReference type="InterPro" id="IPR005467">
    <property type="entry name" value="His_kinase_dom"/>
</dbReference>
<dbReference type="Gene3D" id="3.30.565.10">
    <property type="entry name" value="Histidine kinase-like ATPase, C-terminal domain"/>
    <property type="match status" value="1"/>
</dbReference>
<evidence type="ECO:0000259" key="8">
    <source>
        <dbReference type="PROSITE" id="PS50109"/>
    </source>
</evidence>
<evidence type="ECO:0000313" key="9">
    <source>
        <dbReference type="EMBL" id="KAG2187766.1"/>
    </source>
</evidence>
<dbReference type="GO" id="GO:0004740">
    <property type="term" value="F:pyruvate dehydrogenase (acetyl-transferring) kinase activity"/>
    <property type="evidence" value="ECO:0007669"/>
    <property type="project" value="TreeGrafter"/>
</dbReference>
<comment type="subcellular location">
    <subcellularLocation>
        <location evidence="7">Mitochondrion matrix</location>
    </subcellularLocation>
</comment>
<dbReference type="Pfam" id="PF02518">
    <property type="entry name" value="HATPase_c"/>
    <property type="match status" value="1"/>
</dbReference>
<dbReference type="EMBL" id="JAEPRA010000003">
    <property type="protein sequence ID" value="KAG2187766.1"/>
    <property type="molecule type" value="Genomic_DNA"/>
</dbReference>
<dbReference type="InterPro" id="IPR036784">
    <property type="entry name" value="AK/P_DHK_N_sf"/>
</dbReference>
<sequence length="589" mass="66727">MLLHSATPATRLLGSGGTHSFVIPPSIDNFVYRSGSQSGSGGKGDEVTVGWSARIAQLPRVVPIGPHILTPFERERSVIPKTFLIKSTENHPWNRANNFFGFSSIHRAIHSELYFISTSGEQYVGYVRLPLNNLAVSMMVPSYMNRSICQLSARKLFKPASGRLAATFRPCPKMTYPRHMQANWQQRRHNTAAPKSFYHNEVLDRYVDQSVNPNTIRQLVFYGRHMTDDRLIDSANYVRTEITIRLAHRIRDFQKLPFIVGTNPHIERIYRMYWEAFEKIRQYPAIKTLEDNEVFCNLLNGLLDDGLFVIPELAVGATECAGFIAPASFDRFMNTMLRSRISRRVIAEQHLAITANHNTAWDEEGYIGIIFTRCCAREMAEMCVTLSTQHILKSHGRTVNVVIDGSARNEAVFAYIPEHIEYILYELLTNSIRHSSECEDWETKTVRLTIAQNKTDILFRVSDNAGGIPNDVFKTLWSYSNAPSDFKKFKNIKKMGGSMAERENRSVNERLGFGLPMSKVYAEYWGGELSVLTMDGFGTDAYVRIPRLGNQAENLTLDEIDEAEYSNRSDTALLSTNGYSTRPSALVSA</sequence>
<keyword evidence="2 7" id="KW-0808">Transferase</keyword>
<dbReference type="GO" id="GO:0005759">
    <property type="term" value="C:mitochondrial matrix"/>
    <property type="evidence" value="ECO:0007669"/>
    <property type="project" value="UniProtKB-SubCell"/>
</dbReference>
<keyword evidence="3 7" id="KW-0547">Nucleotide-binding</keyword>
<dbReference type="Gene3D" id="1.20.140.20">
    <property type="entry name" value="Alpha-ketoacid/pyruvate dehydrogenase kinase, N-terminal domain"/>
    <property type="match status" value="1"/>
</dbReference>
<evidence type="ECO:0000256" key="4">
    <source>
        <dbReference type="ARBA" id="ARBA00022777"/>
    </source>
</evidence>
<keyword evidence="5 7" id="KW-0067">ATP-binding</keyword>
<evidence type="ECO:0000256" key="2">
    <source>
        <dbReference type="ARBA" id="ARBA00022679"/>
    </source>
</evidence>
<dbReference type="OrthoDB" id="407390at2759"/>
<dbReference type="SMART" id="SM00387">
    <property type="entry name" value="HATPase_c"/>
    <property type="match status" value="1"/>
</dbReference>
<dbReference type="InterPro" id="IPR036890">
    <property type="entry name" value="HATPase_C_sf"/>
</dbReference>
<dbReference type="PANTHER" id="PTHR11947">
    <property type="entry name" value="PYRUVATE DEHYDROGENASE KINASE"/>
    <property type="match status" value="1"/>
</dbReference>